<comment type="similarity">
    <text evidence="3 9">Belongs to the alkaline phosphatase family.</text>
</comment>
<dbReference type="PANTHER" id="PTHR11596:SF5">
    <property type="entry name" value="ALKALINE PHOSPHATASE"/>
    <property type="match status" value="1"/>
</dbReference>
<keyword evidence="4" id="KW-0597">Phosphoprotein</keyword>
<evidence type="ECO:0000256" key="5">
    <source>
        <dbReference type="ARBA" id="ARBA00022723"/>
    </source>
</evidence>
<reference evidence="12 13" key="1">
    <citation type="submission" date="2024-09" db="EMBL/GenBank/DDBJ databases">
        <authorList>
            <person name="Sun Q."/>
            <person name="Mori K."/>
        </authorList>
    </citation>
    <scope>NUCLEOTIDE SEQUENCE [LARGE SCALE GENOMIC DNA]</scope>
    <source>
        <strain evidence="12 13">CCM 7609</strain>
    </source>
</reference>
<evidence type="ECO:0000256" key="8">
    <source>
        <dbReference type="ARBA" id="ARBA00022842"/>
    </source>
</evidence>
<keyword evidence="7" id="KW-0862">Zinc</keyword>
<evidence type="ECO:0000256" key="4">
    <source>
        <dbReference type="ARBA" id="ARBA00022553"/>
    </source>
</evidence>
<evidence type="ECO:0000256" key="9">
    <source>
        <dbReference type="RuleBase" id="RU003946"/>
    </source>
</evidence>
<keyword evidence="13" id="KW-1185">Reference proteome</keyword>
<dbReference type="InterPro" id="IPR001952">
    <property type="entry name" value="Alkaline_phosphatase"/>
</dbReference>
<sequence>MRKNTLHRGAAGLLAAAVVAGAGMAPVHADQADEQSGPKNVIYMIGDGMGYNHVAATNFFETGQSQYQIDRNAETGETTAHEGEPVQVYEQDDFNLVGQTHYPVNSGYDPEKAWSDFDYVNHGVTDSAASGTAMATGQKTVNGRINLDADGNHLKTISEQAHEVGKSAGVVSSVQYNHATPASFAAHNIDRNNYLEIGTEMIDAEYLDVIMGAGHPMYDDNGEQRDPVYNHISEEDYQRVAGGETDWDFMDTQADFEALANGEVETDQVFGLAPVATTLQQAREGEGELPGEAPFNENVPDLPTMTEGALNVLGQDEDGFSVMIEGGAIDWTGHDNDSVRNIEETQDFNASVEAAVKWVEENSNWEETLLVVTADHETGYLSGVDSDPDFTSIAGETGQVPDQDWYSGNHTNHLVPVYFRGAGSEQIMERATGEDPVRGSYIDHTDVADLLINDFWATRDGEPSEGDIPVEAEVPGLPGEGEDPQEPGSLALSIAPGTAALGEQRNAGDRLRLSGELPALSVTDTRAEAEGWTVSGQSSELADGEATVEASYLGWSPHLIESTNGATVGERVQTQLSGGEGLAAPATLGSADAENRLGTTELSADLELELPVDTEAGSYQGAVSMSLFPVD</sequence>
<dbReference type="SUPFAM" id="SSF53649">
    <property type="entry name" value="Alkaline phosphatase-like"/>
    <property type="match status" value="1"/>
</dbReference>
<dbReference type="RefSeq" id="WP_378043494.1">
    <property type="nucleotide sequence ID" value="NZ_JBHLWH010000047.1"/>
</dbReference>
<feature type="chain" id="PRO_5045494678" evidence="11">
    <location>
        <begin position="30"/>
        <end position="631"/>
    </location>
</feature>
<dbReference type="PANTHER" id="PTHR11596">
    <property type="entry name" value="ALKALINE PHOSPHATASE"/>
    <property type="match status" value="1"/>
</dbReference>
<dbReference type="InterPro" id="IPR018299">
    <property type="entry name" value="Alkaline_phosphatase_AS"/>
</dbReference>
<dbReference type="EMBL" id="JBHLWH010000047">
    <property type="protein sequence ID" value="MFC0250079.1"/>
    <property type="molecule type" value="Genomic_DNA"/>
</dbReference>
<dbReference type="Pfam" id="PF00245">
    <property type="entry name" value="Alk_phosphatase"/>
    <property type="match status" value="1"/>
</dbReference>
<accession>A0ABV6F9U3</accession>
<keyword evidence="5" id="KW-0479">Metal-binding</keyword>
<evidence type="ECO:0000256" key="10">
    <source>
        <dbReference type="SAM" id="MobiDB-lite"/>
    </source>
</evidence>
<dbReference type="Proteomes" id="UP001589766">
    <property type="component" value="Unassembled WGS sequence"/>
</dbReference>
<keyword evidence="6" id="KW-0378">Hydrolase</keyword>
<dbReference type="PROSITE" id="PS00123">
    <property type="entry name" value="ALKALINE_PHOSPHATASE"/>
    <property type="match status" value="1"/>
</dbReference>
<evidence type="ECO:0000256" key="11">
    <source>
        <dbReference type="SAM" id="SignalP"/>
    </source>
</evidence>
<evidence type="ECO:0000256" key="7">
    <source>
        <dbReference type="ARBA" id="ARBA00022833"/>
    </source>
</evidence>
<evidence type="ECO:0000256" key="3">
    <source>
        <dbReference type="ARBA" id="ARBA00005984"/>
    </source>
</evidence>
<evidence type="ECO:0000313" key="13">
    <source>
        <dbReference type="Proteomes" id="UP001589766"/>
    </source>
</evidence>
<protein>
    <submittedName>
        <fullName evidence="12">Alkaline phosphatase</fullName>
    </submittedName>
</protein>
<comment type="cofactor">
    <cofactor evidence="2">
        <name>Zn(2+)</name>
        <dbReference type="ChEBI" id="CHEBI:29105"/>
    </cofactor>
</comment>
<feature type="region of interest" description="Disordered" evidence="10">
    <location>
        <begin position="458"/>
        <end position="491"/>
    </location>
</feature>
<dbReference type="InterPro" id="IPR017850">
    <property type="entry name" value="Alkaline_phosphatase_core_sf"/>
</dbReference>
<comment type="cofactor">
    <cofactor evidence="1">
        <name>Mg(2+)</name>
        <dbReference type="ChEBI" id="CHEBI:18420"/>
    </cofactor>
</comment>
<gene>
    <name evidence="12" type="ORF">ACFFIO_16340</name>
</gene>
<comment type="caution">
    <text evidence="12">The sequence shown here is derived from an EMBL/GenBank/DDBJ whole genome shotgun (WGS) entry which is preliminary data.</text>
</comment>
<keyword evidence="8" id="KW-0460">Magnesium</keyword>
<evidence type="ECO:0000256" key="1">
    <source>
        <dbReference type="ARBA" id="ARBA00001946"/>
    </source>
</evidence>
<name>A0ABV6F9U3_9MICC</name>
<dbReference type="Gene3D" id="3.40.720.10">
    <property type="entry name" value="Alkaline Phosphatase, subunit A"/>
    <property type="match status" value="1"/>
</dbReference>
<dbReference type="PRINTS" id="PR00113">
    <property type="entry name" value="ALKPHPHTASE"/>
</dbReference>
<keyword evidence="11" id="KW-0732">Signal</keyword>
<dbReference type="SMART" id="SM00098">
    <property type="entry name" value="alkPPc"/>
    <property type="match status" value="1"/>
</dbReference>
<evidence type="ECO:0000256" key="6">
    <source>
        <dbReference type="ARBA" id="ARBA00022801"/>
    </source>
</evidence>
<organism evidence="12 13">
    <name type="scientific">Citricoccus parietis</name>
    <dbReference type="NCBI Taxonomy" id="592307"/>
    <lineage>
        <taxon>Bacteria</taxon>
        <taxon>Bacillati</taxon>
        <taxon>Actinomycetota</taxon>
        <taxon>Actinomycetes</taxon>
        <taxon>Micrococcales</taxon>
        <taxon>Micrococcaceae</taxon>
        <taxon>Citricoccus</taxon>
    </lineage>
</organism>
<proteinExistence type="inferred from homology"/>
<dbReference type="CDD" id="cd16012">
    <property type="entry name" value="ALP"/>
    <property type="match status" value="1"/>
</dbReference>
<evidence type="ECO:0000256" key="2">
    <source>
        <dbReference type="ARBA" id="ARBA00001947"/>
    </source>
</evidence>
<feature type="signal peptide" evidence="11">
    <location>
        <begin position="1"/>
        <end position="29"/>
    </location>
</feature>
<evidence type="ECO:0000313" key="12">
    <source>
        <dbReference type="EMBL" id="MFC0250079.1"/>
    </source>
</evidence>